<evidence type="ECO:0000313" key="2">
    <source>
        <dbReference type="EMBL" id="PJJ30106.1"/>
    </source>
</evidence>
<evidence type="ECO:0000313" key="3">
    <source>
        <dbReference type="Proteomes" id="UP000231092"/>
    </source>
</evidence>
<name>A0A2M8Z9K1_9FIRM</name>
<feature type="transmembrane region" description="Helical" evidence="1">
    <location>
        <begin position="31"/>
        <end position="55"/>
    </location>
</feature>
<organism evidence="2 3">
    <name type="scientific">[Clostridium] celerecrescens 18A</name>
    <dbReference type="NCBI Taxonomy" id="1286362"/>
    <lineage>
        <taxon>Bacteria</taxon>
        <taxon>Bacillati</taxon>
        <taxon>Bacillota</taxon>
        <taxon>Clostridia</taxon>
        <taxon>Lachnospirales</taxon>
        <taxon>Lachnospiraceae</taxon>
        <taxon>Lacrimispora</taxon>
    </lineage>
</organism>
<dbReference type="AlphaFoldDB" id="A0A2M8Z9K1"/>
<accession>A0A2M8Z9K1</accession>
<feature type="transmembrane region" description="Helical" evidence="1">
    <location>
        <begin position="165"/>
        <end position="188"/>
    </location>
</feature>
<keyword evidence="1" id="KW-0472">Membrane</keyword>
<feature type="transmembrane region" description="Helical" evidence="1">
    <location>
        <begin position="86"/>
        <end position="107"/>
    </location>
</feature>
<proteinExistence type="predicted"/>
<dbReference type="OrthoDB" id="9814991at2"/>
<dbReference type="Pfam" id="PF04854">
    <property type="entry name" value="DUF624"/>
    <property type="match status" value="1"/>
</dbReference>
<keyword evidence="1" id="KW-0812">Transmembrane</keyword>
<dbReference type="InterPro" id="IPR006938">
    <property type="entry name" value="DUF624"/>
</dbReference>
<protein>
    <submittedName>
        <fullName evidence="2">Putative membrane protein YesL</fullName>
    </submittedName>
</protein>
<reference evidence="2 3" key="1">
    <citation type="submission" date="2017-11" db="EMBL/GenBank/DDBJ databases">
        <title>Understudied soil microbes with underappreciated capabilities: Untangling the Clostridium saccharolyticum group.</title>
        <authorList>
            <person name="Leschine S."/>
        </authorList>
    </citation>
    <scope>NUCLEOTIDE SEQUENCE [LARGE SCALE GENOMIC DNA]</scope>
    <source>
        <strain evidence="2 3">18A</strain>
    </source>
</reference>
<dbReference type="RefSeq" id="WP_100306394.1">
    <property type="nucleotide sequence ID" value="NZ_PGET01000001.1"/>
</dbReference>
<comment type="caution">
    <text evidence="2">The sequence shown here is derived from an EMBL/GenBank/DDBJ whole genome shotgun (WGS) entry which is preliminary data.</text>
</comment>
<dbReference type="Proteomes" id="UP000231092">
    <property type="component" value="Unassembled WGS sequence"/>
</dbReference>
<keyword evidence="1" id="KW-1133">Transmembrane helix</keyword>
<dbReference type="EMBL" id="PGET01000001">
    <property type="protein sequence ID" value="PJJ30106.1"/>
    <property type="molecule type" value="Genomic_DNA"/>
</dbReference>
<evidence type="ECO:0000256" key="1">
    <source>
        <dbReference type="SAM" id="Phobius"/>
    </source>
</evidence>
<gene>
    <name evidence="2" type="ORF">H171_3679</name>
</gene>
<feature type="transmembrane region" description="Helical" evidence="1">
    <location>
        <begin position="114"/>
        <end position="136"/>
    </location>
</feature>
<sequence length="220" mass="24803">MEKIRNRFGSKGLFSYGGDYFYYMEKIFDTAALNLLWLLFCLPVITVGASTAALYDTVHKQGVQDKGYVVKVFFRSFGRNFKPSCGLWGIFVAAAIIFQLNLGIVSAKMEGDGAVFLLLLYSMCLVFAIGTQLYAFPALSRFSMPAGWILKVSIYMCLRHLPRTILLVLVTAVSVMLVWWCFPLVLLLPAPVHRIYHCLIEPVLAEHTPQSKKIHSYSVE</sequence>